<dbReference type="AlphaFoldDB" id="A0A1F5G8Y2"/>
<organism evidence="1 2">
    <name type="scientific">Candidatus Curtissbacteria bacterium RIFCSPHIGHO2_01_FULL_40_12</name>
    <dbReference type="NCBI Taxonomy" id="1797710"/>
    <lineage>
        <taxon>Bacteria</taxon>
        <taxon>Candidatus Curtissiibacteriota</taxon>
    </lineage>
</organism>
<sequence length="102" mass="11316">MSEQEPIEYKSKEFEILGERFTGVCDSYGLEPRHSALIDAVLTEFSGRPAEIVGKLNALVEKIGDDPQKKDIAAALVEISHAYIERHPISPMGRFARRSGSN</sequence>
<evidence type="ECO:0000313" key="1">
    <source>
        <dbReference type="EMBL" id="OGD88318.1"/>
    </source>
</evidence>
<comment type="caution">
    <text evidence="1">The sequence shown here is derived from an EMBL/GenBank/DDBJ whole genome shotgun (WGS) entry which is preliminary data.</text>
</comment>
<proteinExistence type="predicted"/>
<evidence type="ECO:0000313" key="2">
    <source>
        <dbReference type="Proteomes" id="UP000178577"/>
    </source>
</evidence>
<dbReference type="Proteomes" id="UP000178577">
    <property type="component" value="Unassembled WGS sequence"/>
</dbReference>
<protein>
    <submittedName>
        <fullName evidence="1">Uncharacterized protein</fullName>
    </submittedName>
</protein>
<reference evidence="1 2" key="1">
    <citation type="journal article" date="2016" name="Nat. Commun.">
        <title>Thousands of microbial genomes shed light on interconnected biogeochemical processes in an aquifer system.</title>
        <authorList>
            <person name="Anantharaman K."/>
            <person name="Brown C.T."/>
            <person name="Hug L.A."/>
            <person name="Sharon I."/>
            <person name="Castelle C.J."/>
            <person name="Probst A.J."/>
            <person name="Thomas B.C."/>
            <person name="Singh A."/>
            <person name="Wilkins M.J."/>
            <person name="Karaoz U."/>
            <person name="Brodie E.L."/>
            <person name="Williams K.H."/>
            <person name="Hubbard S.S."/>
            <person name="Banfield J.F."/>
        </authorList>
    </citation>
    <scope>NUCLEOTIDE SEQUENCE [LARGE SCALE GENOMIC DNA]</scope>
</reference>
<accession>A0A1F5G8Y2</accession>
<gene>
    <name evidence="1" type="ORF">A2693_01730</name>
</gene>
<dbReference type="EMBL" id="MFAY01000042">
    <property type="protein sequence ID" value="OGD88318.1"/>
    <property type="molecule type" value="Genomic_DNA"/>
</dbReference>
<name>A0A1F5G8Y2_9BACT</name>